<dbReference type="Proteomes" id="UP000294604">
    <property type="component" value="Unassembled WGS sequence"/>
</dbReference>
<dbReference type="Pfam" id="PF22322">
    <property type="entry name" value="DUF6973"/>
    <property type="match status" value="1"/>
</dbReference>
<proteinExistence type="predicted"/>
<feature type="compositionally biased region" description="Low complexity" evidence="1">
    <location>
        <begin position="116"/>
        <end position="131"/>
    </location>
</feature>
<accession>A0A4R8SWF7</accession>
<sequence length="423" mass="45005">MNTTMDEIRMATGAPTPRWLRRASCAAAVVAIVAAAIGLSVIAPESTFGSGSMVAIARADCPPDCGGGPGNGGTPSGPPGGGTEFAPPSMSAMPSYEPGRGQPPLDQNNGISIYNSAAPQPSQAAQPSQQPVQNQDGSYNRAANGEQQPINYNNAPNNQQLNNDWQNLSNQLNNQSQGSGQQPEQNTTQTDQMQDKQDNDETCQSILMTVQRQFPDLFGQDPTDAPAASSEQVAEYSQYLKALEDATKKAGLQGVCNKPTPADCNLDDLLACFDPAWDRLSPPERAVCESHSVGCWDSRHDAGTADSESQKYFGKWLIDNKGDAARHCIWSALMTLNAGYDFAKEFADAHERGWPGEAPSTAMDLHNNDMGRLVGLVAESNGGAAAAISRCVALAREATLIEHPEEGLGLPRSEFWLVVLKDG</sequence>
<reference evidence="3 4" key="1">
    <citation type="journal article" date="2019" name="Sci. Rep.">
        <title>Extended insight into the Mycobacterium chelonae-abscessus complex through whole genome sequencing of Mycobacterium salmoniphilum outbreak and Mycobacterium salmoniphilum-like strains.</title>
        <authorList>
            <person name="Behra P.R.K."/>
            <person name="Das S."/>
            <person name="Pettersson B.M.F."/>
            <person name="Shirreff L."/>
            <person name="DuCote T."/>
            <person name="Jacobsson K.G."/>
            <person name="Ennis D.G."/>
            <person name="Kirsebom L.A."/>
        </authorList>
    </citation>
    <scope>NUCLEOTIDE SEQUENCE [LARGE SCALE GENOMIC DNA]</scope>
    <source>
        <strain evidence="3 4">CCUG 60884</strain>
    </source>
</reference>
<feature type="domain" description="DUF6973" evidence="2">
    <location>
        <begin position="288"/>
        <end position="378"/>
    </location>
</feature>
<dbReference type="InterPro" id="IPR054246">
    <property type="entry name" value="DUF6973"/>
</dbReference>
<feature type="compositionally biased region" description="Polar residues" evidence="1">
    <location>
        <begin position="105"/>
        <end position="115"/>
    </location>
</feature>
<comment type="caution">
    <text evidence="3">The sequence shown here is derived from an EMBL/GenBank/DDBJ whole genome shotgun (WGS) entry which is preliminary data.</text>
</comment>
<organism evidence="3 4">
    <name type="scientific">Mycobacteroides salmoniphilum</name>
    <dbReference type="NCBI Taxonomy" id="404941"/>
    <lineage>
        <taxon>Bacteria</taxon>
        <taxon>Bacillati</taxon>
        <taxon>Actinomycetota</taxon>
        <taxon>Actinomycetes</taxon>
        <taxon>Mycobacteriales</taxon>
        <taxon>Mycobacteriaceae</taxon>
        <taxon>Mycobacteroides</taxon>
    </lineage>
</organism>
<dbReference type="AlphaFoldDB" id="A0A4R8SWF7"/>
<feature type="region of interest" description="Disordered" evidence="1">
    <location>
        <begin position="66"/>
        <end position="199"/>
    </location>
</feature>
<gene>
    <name evidence="3" type="ORF">CCUG60884_01788</name>
</gene>
<evidence type="ECO:0000259" key="2">
    <source>
        <dbReference type="Pfam" id="PF22322"/>
    </source>
</evidence>
<evidence type="ECO:0000256" key="1">
    <source>
        <dbReference type="SAM" id="MobiDB-lite"/>
    </source>
</evidence>
<dbReference type="EMBL" id="PECL01000007">
    <property type="protein sequence ID" value="TEA06650.1"/>
    <property type="molecule type" value="Genomic_DNA"/>
</dbReference>
<dbReference type="RefSeq" id="WP_234880925.1">
    <property type="nucleotide sequence ID" value="NZ_PECL01000007.1"/>
</dbReference>
<feature type="compositionally biased region" description="Gly residues" evidence="1">
    <location>
        <begin position="66"/>
        <end position="83"/>
    </location>
</feature>
<evidence type="ECO:0000313" key="3">
    <source>
        <dbReference type="EMBL" id="TEA06650.1"/>
    </source>
</evidence>
<name>A0A4R8SWF7_9MYCO</name>
<feature type="compositionally biased region" description="Low complexity" evidence="1">
    <location>
        <begin position="147"/>
        <end position="192"/>
    </location>
</feature>
<evidence type="ECO:0000313" key="4">
    <source>
        <dbReference type="Proteomes" id="UP000294604"/>
    </source>
</evidence>
<protein>
    <recommendedName>
        <fullName evidence="2">DUF6973 domain-containing protein</fullName>
    </recommendedName>
</protein>